<dbReference type="GO" id="GO:0005509">
    <property type="term" value="F:calcium ion binding"/>
    <property type="evidence" value="ECO:0007669"/>
    <property type="project" value="InterPro"/>
</dbReference>
<dbReference type="Pfam" id="PF01789">
    <property type="entry name" value="PsbP"/>
    <property type="match status" value="1"/>
</dbReference>
<accession>A0AAV8UAX9</accession>
<reference evidence="2 3" key="1">
    <citation type="submission" date="2021-09" db="EMBL/GenBank/DDBJ databases">
        <title>Genomic insights and catalytic innovation underlie evolution of tropane alkaloids biosynthesis.</title>
        <authorList>
            <person name="Wang Y.-J."/>
            <person name="Tian T."/>
            <person name="Huang J.-P."/>
            <person name="Huang S.-X."/>
        </authorList>
    </citation>
    <scope>NUCLEOTIDE SEQUENCE [LARGE SCALE GENOMIC DNA]</scope>
    <source>
        <strain evidence="2">KIB-2018</strain>
        <tissue evidence="2">Leaf</tissue>
    </source>
</reference>
<evidence type="ECO:0000313" key="2">
    <source>
        <dbReference type="EMBL" id="KAJ8899199.1"/>
    </source>
</evidence>
<dbReference type="Gene3D" id="3.40.1000.10">
    <property type="entry name" value="Mog1/PsbP, alpha/beta/alpha sandwich"/>
    <property type="match status" value="1"/>
</dbReference>
<feature type="domain" description="PsbP C-terminal" evidence="1">
    <location>
        <begin position="98"/>
        <end position="237"/>
    </location>
</feature>
<dbReference type="GO" id="GO:0009654">
    <property type="term" value="C:photosystem II oxygen evolving complex"/>
    <property type="evidence" value="ECO:0007669"/>
    <property type="project" value="InterPro"/>
</dbReference>
<gene>
    <name evidence="2" type="ORF">K2173_012375</name>
</gene>
<dbReference type="AlphaFoldDB" id="A0AAV8UAX9"/>
<dbReference type="SUPFAM" id="SSF55724">
    <property type="entry name" value="Mog1p/PsbP-like"/>
    <property type="match status" value="1"/>
</dbReference>
<proteinExistence type="predicted"/>
<dbReference type="PANTHER" id="PTHR31407:SF20">
    <property type="entry name" value="THYLAKOID LUMENAL 19 KDA PROTEIN, CHLOROPLASTIC"/>
    <property type="match status" value="1"/>
</dbReference>
<dbReference type="Proteomes" id="UP001159364">
    <property type="component" value="Linkage Group LG08"/>
</dbReference>
<organism evidence="2 3">
    <name type="scientific">Erythroxylum novogranatense</name>
    <dbReference type="NCBI Taxonomy" id="1862640"/>
    <lineage>
        <taxon>Eukaryota</taxon>
        <taxon>Viridiplantae</taxon>
        <taxon>Streptophyta</taxon>
        <taxon>Embryophyta</taxon>
        <taxon>Tracheophyta</taxon>
        <taxon>Spermatophyta</taxon>
        <taxon>Magnoliopsida</taxon>
        <taxon>eudicotyledons</taxon>
        <taxon>Gunneridae</taxon>
        <taxon>Pentapetalae</taxon>
        <taxon>rosids</taxon>
        <taxon>fabids</taxon>
        <taxon>Malpighiales</taxon>
        <taxon>Erythroxylaceae</taxon>
        <taxon>Erythroxylum</taxon>
    </lineage>
</organism>
<dbReference type="GO" id="GO:0015979">
    <property type="term" value="P:photosynthesis"/>
    <property type="evidence" value="ECO:0007669"/>
    <property type="project" value="InterPro"/>
</dbReference>
<evidence type="ECO:0000259" key="1">
    <source>
        <dbReference type="Pfam" id="PF01789"/>
    </source>
</evidence>
<sequence length="242" mass="26673">MDTVVSPSARLSSTVASLRSPPQVHLTTKNLSILVSILPSKPLLTTLAATVTAATILTTSPPSLSESARSFQTYYDTAASAANYDGYGDNSDKKASVEYVYDVPDGWKERLVSKVEKGTNGIDSEFYNPKKRSEREYVISLSGFEQLASIDEVLNNLALSDLVLQDWIDGADSVVSEVKKDGSGQLYYVYEIDGLGKHSLIKVTCTRNKLYAHFVNAPRPEWNRDVEILRHLHDSFKTVGSF</sequence>
<evidence type="ECO:0000313" key="3">
    <source>
        <dbReference type="Proteomes" id="UP001159364"/>
    </source>
</evidence>
<dbReference type="EMBL" id="JAIWQS010000008">
    <property type="protein sequence ID" value="KAJ8899199.1"/>
    <property type="molecule type" value="Genomic_DNA"/>
</dbReference>
<dbReference type="InterPro" id="IPR002683">
    <property type="entry name" value="PsbP_C"/>
</dbReference>
<protein>
    <recommendedName>
        <fullName evidence="1">PsbP C-terminal domain-containing protein</fullName>
    </recommendedName>
</protein>
<comment type="caution">
    <text evidence="2">The sequence shown here is derived from an EMBL/GenBank/DDBJ whole genome shotgun (WGS) entry which is preliminary data.</text>
</comment>
<name>A0AAV8UAX9_9ROSI</name>
<dbReference type="GO" id="GO:0019898">
    <property type="term" value="C:extrinsic component of membrane"/>
    <property type="evidence" value="ECO:0007669"/>
    <property type="project" value="InterPro"/>
</dbReference>
<dbReference type="PANTHER" id="PTHR31407">
    <property type="match status" value="1"/>
</dbReference>
<keyword evidence="3" id="KW-1185">Reference proteome</keyword>
<dbReference type="InterPro" id="IPR016123">
    <property type="entry name" value="Mog1/PsbP_a/b/a-sand"/>
</dbReference>